<dbReference type="Proteomes" id="UP001589755">
    <property type="component" value="Unassembled WGS sequence"/>
</dbReference>
<dbReference type="InterPro" id="IPR013830">
    <property type="entry name" value="SGNH_hydro"/>
</dbReference>
<dbReference type="InterPro" id="IPR036514">
    <property type="entry name" value="SGNH_hydro_sf"/>
</dbReference>
<accession>A0ABV6D7B5</accession>
<dbReference type="PROSITE" id="PS01098">
    <property type="entry name" value="LIPASE_GDSL_SER"/>
    <property type="match status" value="1"/>
</dbReference>
<comment type="caution">
    <text evidence="2">The sequence shown here is derived from an EMBL/GenBank/DDBJ whole genome shotgun (WGS) entry which is preliminary data.</text>
</comment>
<sequence>MTFKGWDKIAARVLPLTKMSSAVILALLLAFTARLSAAEPWRIVAFGDSLTAGYQLAPGEGFAEKLESALAARGHLVRVVNAGVSGDTTSGGLSRLDWSVPEGTDLVLLELGANDMLRGLAPQTIEQNLEAMIRRLKQRGTAVVLLGMYAAPNLGEDYAAAFNAIYPRLAERHEVPLVPFFLDGVAAKPQLLLEDGMHPNAAGVEVMVENVLPVVEPLVAREMAEEKAKM</sequence>
<evidence type="ECO:0000259" key="1">
    <source>
        <dbReference type="Pfam" id="PF13472"/>
    </source>
</evidence>
<reference evidence="2 3" key="1">
    <citation type="submission" date="2024-09" db="EMBL/GenBank/DDBJ databases">
        <authorList>
            <person name="Sun Q."/>
            <person name="Mori K."/>
        </authorList>
    </citation>
    <scope>NUCLEOTIDE SEQUENCE [LARGE SCALE GENOMIC DNA]</scope>
    <source>
        <strain evidence="2 3">CCM 8543</strain>
    </source>
</reference>
<organism evidence="2 3">
    <name type="scientific">Chelativorans intermedius</name>
    <dbReference type="NCBI Taxonomy" id="515947"/>
    <lineage>
        <taxon>Bacteria</taxon>
        <taxon>Pseudomonadati</taxon>
        <taxon>Pseudomonadota</taxon>
        <taxon>Alphaproteobacteria</taxon>
        <taxon>Hyphomicrobiales</taxon>
        <taxon>Phyllobacteriaceae</taxon>
        <taxon>Chelativorans</taxon>
    </lineage>
</organism>
<dbReference type="EMBL" id="JBHLXD010000012">
    <property type="protein sequence ID" value="MFC0208551.1"/>
    <property type="molecule type" value="Genomic_DNA"/>
</dbReference>
<protein>
    <submittedName>
        <fullName evidence="2">Arylesterase</fullName>
    </submittedName>
</protein>
<dbReference type="Gene3D" id="3.40.50.1110">
    <property type="entry name" value="SGNH hydrolase"/>
    <property type="match status" value="1"/>
</dbReference>
<dbReference type="InterPro" id="IPR008265">
    <property type="entry name" value="Lipase_GDSL_AS"/>
</dbReference>
<evidence type="ECO:0000313" key="3">
    <source>
        <dbReference type="Proteomes" id="UP001589755"/>
    </source>
</evidence>
<keyword evidence="3" id="KW-1185">Reference proteome</keyword>
<dbReference type="RefSeq" id="WP_261521248.1">
    <property type="nucleotide sequence ID" value="NZ_JAODNW010000017.1"/>
</dbReference>
<feature type="domain" description="SGNH hydrolase-type esterase" evidence="1">
    <location>
        <begin position="45"/>
        <end position="204"/>
    </location>
</feature>
<dbReference type="CDD" id="cd01822">
    <property type="entry name" value="Lysophospholipase_L1_like"/>
    <property type="match status" value="1"/>
</dbReference>
<dbReference type="SUPFAM" id="SSF52266">
    <property type="entry name" value="SGNH hydrolase"/>
    <property type="match status" value="1"/>
</dbReference>
<gene>
    <name evidence="2" type="ORF">ACFFJ2_09085</name>
</gene>
<proteinExistence type="predicted"/>
<dbReference type="InterPro" id="IPR051532">
    <property type="entry name" value="Ester_Hydrolysis_Enzymes"/>
</dbReference>
<name>A0ABV6D7B5_9HYPH</name>
<dbReference type="Pfam" id="PF13472">
    <property type="entry name" value="Lipase_GDSL_2"/>
    <property type="match status" value="1"/>
</dbReference>
<dbReference type="PANTHER" id="PTHR30383">
    <property type="entry name" value="THIOESTERASE 1/PROTEASE 1/LYSOPHOSPHOLIPASE L1"/>
    <property type="match status" value="1"/>
</dbReference>
<evidence type="ECO:0000313" key="2">
    <source>
        <dbReference type="EMBL" id="MFC0208551.1"/>
    </source>
</evidence>
<dbReference type="PANTHER" id="PTHR30383:SF24">
    <property type="entry name" value="THIOESTERASE 1_PROTEASE 1_LYSOPHOSPHOLIPASE L1"/>
    <property type="match status" value="1"/>
</dbReference>